<gene>
    <name evidence="2" type="ORF">BSIN_1211</name>
</gene>
<evidence type="ECO:0000256" key="1">
    <source>
        <dbReference type="SAM" id="MobiDB-lite"/>
    </source>
</evidence>
<dbReference type="EMBL" id="FXAN01000126">
    <property type="protein sequence ID" value="SMG03114.1"/>
    <property type="molecule type" value="Genomic_DNA"/>
</dbReference>
<accession>A0A238HCD0</accession>
<evidence type="ECO:0000313" key="2">
    <source>
        <dbReference type="EMBL" id="SMG03114.1"/>
    </source>
</evidence>
<proteinExistence type="predicted"/>
<dbReference type="Proteomes" id="UP000198460">
    <property type="component" value="Unassembled WGS sequence"/>
</dbReference>
<dbReference type="AlphaFoldDB" id="A0A238HCD0"/>
<feature type="compositionally biased region" description="Basic and acidic residues" evidence="1">
    <location>
        <begin position="38"/>
        <end position="54"/>
    </location>
</feature>
<reference evidence="2 3" key="1">
    <citation type="submission" date="2017-04" db="EMBL/GenBank/DDBJ databases">
        <authorList>
            <person name="Afonso C.L."/>
            <person name="Miller P.J."/>
            <person name="Scott M.A."/>
            <person name="Spackman E."/>
            <person name="Goraichik I."/>
            <person name="Dimitrov K.M."/>
            <person name="Suarez D.L."/>
            <person name="Swayne D.E."/>
        </authorList>
    </citation>
    <scope>NUCLEOTIDE SEQUENCE [LARGE SCALE GENOMIC DNA]</scope>
    <source>
        <strain evidence="2">LMG 28154</strain>
    </source>
</reference>
<evidence type="ECO:0000313" key="3">
    <source>
        <dbReference type="Proteomes" id="UP000198460"/>
    </source>
</evidence>
<protein>
    <submittedName>
        <fullName evidence="2">Uncharacterized protein</fullName>
    </submittedName>
</protein>
<name>A0A238HCD0_9BURK</name>
<organism evidence="2 3">
    <name type="scientific">Burkholderia singularis</name>
    <dbReference type="NCBI Taxonomy" id="1503053"/>
    <lineage>
        <taxon>Bacteria</taxon>
        <taxon>Pseudomonadati</taxon>
        <taxon>Pseudomonadota</taxon>
        <taxon>Betaproteobacteria</taxon>
        <taxon>Burkholderiales</taxon>
        <taxon>Burkholderiaceae</taxon>
        <taxon>Burkholderia</taxon>
        <taxon>pseudomallei group</taxon>
    </lineage>
</organism>
<sequence>MSDSHAYLLKKSARKQSKAAADRLHRAYNGSAVNPLTDFRKTVPDKGKPGWDYR</sequence>
<feature type="region of interest" description="Disordered" evidence="1">
    <location>
        <begin position="35"/>
        <end position="54"/>
    </location>
</feature>